<feature type="signal peptide" evidence="1">
    <location>
        <begin position="1"/>
        <end position="26"/>
    </location>
</feature>
<keyword evidence="1" id="KW-0732">Signal</keyword>
<dbReference type="RefSeq" id="WP_006973434.1">
    <property type="nucleotide sequence ID" value="NZ_ABCS01000046.1"/>
</dbReference>
<evidence type="ECO:0000313" key="3">
    <source>
        <dbReference type="Proteomes" id="UP000005801"/>
    </source>
</evidence>
<evidence type="ECO:0000313" key="2">
    <source>
        <dbReference type="EMBL" id="EDM77436.1"/>
    </source>
</evidence>
<reference evidence="2 3" key="1">
    <citation type="submission" date="2007-06" db="EMBL/GenBank/DDBJ databases">
        <authorList>
            <person name="Shimkets L."/>
            <person name="Ferriera S."/>
            <person name="Johnson J."/>
            <person name="Kravitz S."/>
            <person name="Beeson K."/>
            <person name="Sutton G."/>
            <person name="Rogers Y.-H."/>
            <person name="Friedman R."/>
            <person name="Frazier M."/>
            <person name="Venter J.C."/>
        </authorList>
    </citation>
    <scope>NUCLEOTIDE SEQUENCE [LARGE SCALE GENOMIC DNA]</scope>
    <source>
        <strain evidence="2 3">SIR-1</strain>
    </source>
</reference>
<dbReference type="OrthoDB" id="5531262at2"/>
<feature type="chain" id="PRO_5002697558" evidence="1">
    <location>
        <begin position="27"/>
        <end position="163"/>
    </location>
</feature>
<keyword evidence="3" id="KW-1185">Reference proteome</keyword>
<protein>
    <submittedName>
        <fullName evidence="2">Uncharacterized protein</fullName>
    </submittedName>
</protein>
<dbReference type="AlphaFoldDB" id="A6G9P2"/>
<gene>
    <name evidence="2" type="ORF">PPSIR1_38014</name>
</gene>
<name>A6G9P2_9BACT</name>
<evidence type="ECO:0000256" key="1">
    <source>
        <dbReference type="SAM" id="SignalP"/>
    </source>
</evidence>
<comment type="caution">
    <text evidence="2">The sequence shown here is derived from an EMBL/GenBank/DDBJ whole genome shotgun (WGS) entry which is preliminary data.</text>
</comment>
<sequence length="163" mass="16931">MTKKSTIILPVLFGFALSSAPRPALADYRDLCDSAPVCEYTGPDAPVLDADVCLDATGQVHLKGSVPCAAGAVPFHVRYGEVYDPIAQLVVAYTPLADACAQPGMCEPMLDGPVPPTNAEAICCVGAICWPGSDCGGTLFWCEDGVSNEDGTVTCFDASDPLD</sequence>
<proteinExistence type="predicted"/>
<organism evidence="2 3">
    <name type="scientific">Plesiocystis pacifica SIR-1</name>
    <dbReference type="NCBI Taxonomy" id="391625"/>
    <lineage>
        <taxon>Bacteria</taxon>
        <taxon>Pseudomonadati</taxon>
        <taxon>Myxococcota</taxon>
        <taxon>Polyangia</taxon>
        <taxon>Nannocystales</taxon>
        <taxon>Nannocystaceae</taxon>
        <taxon>Plesiocystis</taxon>
    </lineage>
</organism>
<dbReference type="EMBL" id="ABCS01000046">
    <property type="protein sequence ID" value="EDM77436.1"/>
    <property type="molecule type" value="Genomic_DNA"/>
</dbReference>
<dbReference type="Proteomes" id="UP000005801">
    <property type="component" value="Unassembled WGS sequence"/>
</dbReference>
<accession>A6G9P2</accession>